<protein>
    <submittedName>
        <fullName evidence="2">Uncharacterized protein</fullName>
    </submittedName>
</protein>
<name>A0A7D5Z0P6_9HYPO</name>
<evidence type="ECO:0000313" key="2">
    <source>
        <dbReference type="EMBL" id="QLI66067.1"/>
    </source>
</evidence>
<gene>
    <name evidence="2" type="ORF">G6M90_00g028430</name>
</gene>
<dbReference type="AlphaFoldDB" id="A0A7D5Z0P6"/>
<dbReference type="Proteomes" id="UP000510686">
    <property type="component" value="Chromosome 1"/>
</dbReference>
<reference evidence="2 3" key="1">
    <citation type="submission" date="2020-07" db="EMBL/GenBank/DDBJ databases">
        <title>Telomere length de novo assembly of all 7 chromosomes of the fungus, Metarhizium brunneum, using a novel assembly pipeline.</title>
        <authorList>
            <person name="Saud z."/>
            <person name="Kortsinoglou A."/>
            <person name="Kouvelis V.N."/>
            <person name="Butt T.M."/>
        </authorList>
    </citation>
    <scope>NUCLEOTIDE SEQUENCE [LARGE SCALE GENOMIC DNA]</scope>
    <source>
        <strain evidence="2 3">4556</strain>
    </source>
</reference>
<dbReference type="RefSeq" id="XP_065986082.1">
    <property type="nucleotide sequence ID" value="XM_066130012.1"/>
</dbReference>
<dbReference type="KEGG" id="mbrn:26245956"/>
<organism evidence="2 3">
    <name type="scientific">Metarhizium brunneum</name>
    <dbReference type="NCBI Taxonomy" id="500148"/>
    <lineage>
        <taxon>Eukaryota</taxon>
        <taxon>Fungi</taxon>
        <taxon>Dikarya</taxon>
        <taxon>Ascomycota</taxon>
        <taxon>Pezizomycotina</taxon>
        <taxon>Sordariomycetes</taxon>
        <taxon>Hypocreomycetidae</taxon>
        <taxon>Hypocreales</taxon>
        <taxon>Clavicipitaceae</taxon>
        <taxon>Metarhizium</taxon>
    </lineage>
</organism>
<evidence type="ECO:0000256" key="1">
    <source>
        <dbReference type="SAM" id="MobiDB-lite"/>
    </source>
</evidence>
<feature type="region of interest" description="Disordered" evidence="1">
    <location>
        <begin position="88"/>
        <end position="107"/>
    </location>
</feature>
<dbReference type="InterPro" id="IPR029001">
    <property type="entry name" value="ITPase-like_fam"/>
</dbReference>
<dbReference type="SUPFAM" id="SSF52972">
    <property type="entry name" value="ITPase-like"/>
    <property type="match status" value="1"/>
</dbReference>
<proteinExistence type="predicted"/>
<accession>A0A7D5Z0P6</accession>
<keyword evidence="3" id="KW-1185">Reference proteome</keyword>
<dbReference type="OrthoDB" id="300709at2759"/>
<dbReference type="EMBL" id="CP058932">
    <property type="protein sequence ID" value="QLI66067.1"/>
    <property type="molecule type" value="Genomic_DNA"/>
</dbReference>
<sequence>MRLGCDAERWDEAGQWLLMKAPLKRRVKLADSVAVMNRQRTIYLELTSVGAGPPRRPDSTPLLAAAAPSATKLVIVASENPVKIGAARDGSSRMFPGVPDQPSTDQETLGSVGILTGDVVRRQSYYSEDVALALIPLKRAQLAF</sequence>
<evidence type="ECO:0000313" key="3">
    <source>
        <dbReference type="Proteomes" id="UP000510686"/>
    </source>
</evidence>
<dbReference type="GeneID" id="26245956"/>